<dbReference type="Proteomes" id="UP001501510">
    <property type="component" value="Unassembled WGS sequence"/>
</dbReference>
<dbReference type="InterPro" id="IPR013525">
    <property type="entry name" value="ABC2_TM"/>
</dbReference>
<proteinExistence type="predicted"/>
<evidence type="ECO:0000256" key="5">
    <source>
        <dbReference type="SAM" id="Phobius"/>
    </source>
</evidence>
<dbReference type="PANTHER" id="PTHR43077">
    <property type="entry name" value="TRANSPORT PERMEASE YVFS-RELATED"/>
    <property type="match status" value="1"/>
</dbReference>
<feature type="transmembrane region" description="Helical" evidence="5">
    <location>
        <begin position="560"/>
        <end position="584"/>
    </location>
</feature>
<dbReference type="Gene3D" id="3.40.1710.10">
    <property type="entry name" value="abc type-2 transporter like domain"/>
    <property type="match status" value="1"/>
</dbReference>
<evidence type="ECO:0000256" key="2">
    <source>
        <dbReference type="ARBA" id="ARBA00022692"/>
    </source>
</evidence>
<evidence type="ECO:0000256" key="3">
    <source>
        <dbReference type="ARBA" id="ARBA00022989"/>
    </source>
</evidence>
<feature type="transmembrane region" description="Helical" evidence="5">
    <location>
        <begin position="518"/>
        <end position="539"/>
    </location>
</feature>
<dbReference type="RefSeq" id="WP_343763972.1">
    <property type="nucleotide sequence ID" value="NZ_BAAACG010000019.1"/>
</dbReference>
<evidence type="ECO:0000313" key="8">
    <source>
        <dbReference type="Proteomes" id="UP001501510"/>
    </source>
</evidence>
<organism evidence="7 8">
    <name type="scientific">Clostridium oceanicum</name>
    <dbReference type="NCBI Taxonomy" id="1543"/>
    <lineage>
        <taxon>Bacteria</taxon>
        <taxon>Bacillati</taxon>
        <taxon>Bacillota</taxon>
        <taxon>Clostridia</taxon>
        <taxon>Eubacteriales</taxon>
        <taxon>Clostridiaceae</taxon>
        <taxon>Clostridium</taxon>
    </lineage>
</organism>
<feature type="domain" description="ABC-2 type transporter transmembrane" evidence="6">
    <location>
        <begin position="20"/>
        <end position="161"/>
    </location>
</feature>
<feature type="transmembrane region" description="Helical" evidence="5">
    <location>
        <begin position="20"/>
        <end position="38"/>
    </location>
</feature>
<dbReference type="PANTHER" id="PTHR43077:SF10">
    <property type="entry name" value="TRANSPORT PERMEASE PROTEIN"/>
    <property type="match status" value="1"/>
</dbReference>
<keyword evidence="8" id="KW-1185">Reference proteome</keyword>
<reference evidence="7 8" key="1">
    <citation type="journal article" date="2019" name="Int. J. Syst. Evol. Microbiol.">
        <title>The Global Catalogue of Microorganisms (GCM) 10K type strain sequencing project: providing services to taxonomists for standard genome sequencing and annotation.</title>
        <authorList>
            <consortium name="The Broad Institute Genomics Platform"/>
            <consortium name="The Broad Institute Genome Sequencing Center for Infectious Disease"/>
            <person name="Wu L."/>
            <person name="Ma J."/>
        </authorList>
    </citation>
    <scope>NUCLEOTIDE SEQUENCE [LARGE SCALE GENOMIC DNA]</scope>
    <source>
        <strain evidence="7 8">JCM 1407</strain>
    </source>
</reference>
<gene>
    <name evidence="7" type="ORF">GCM10008906_35920</name>
</gene>
<dbReference type="NCBIfam" id="TIGR03062">
    <property type="entry name" value="pip_yhgE_Cterm"/>
    <property type="match status" value="1"/>
</dbReference>
<dbReference type="NCBIfam" id="TIGR03061">
    <property type="entry name" value="pip_yhgE_Nterm"/>
    <property type="match status" value="1"/>
</dbReference>
<comment type="subcellular location">
    <subcellularLocation>
        <location evidence="1">Membrane</location>
        <topology evidence="1">Multi-pass membrane protein</topology>
    </subcellularLocation>
</comment>
<feature type="transmembrane region" description="Helical" evidence="5">
    <location>
        <begin position="673"/>
        <end position="695"/>
    </location>
</feature>
<evidence type="ECO:0000256" key="1">
    <source>
        <dbReference type="ARBA" id="ARBA00004141"/>
    </source>
</evidence>
<keyword evidence="3 5" id="KW-1133">Transmembrane helix</keyword>
<name>A0ABN1JV04_9CLOT</name>
<keyword evidence="2 5" id="KW-0812">Transmembrane</keyword>
<evidence type="ECO:0000256" key="4">
    <source>
        <dbReference type="ARBA" id="ARBA00023136"/>
    </source>
</evidence>
<feature type="transmembrane region" description="Helical" evidence="5">
    <location>
        <begin position="623"/>
        <end position="646"/>
    </location>
</feature>
<protein>
    <submittedName>
        <fullName evidence="7">YhgE/Pip domain-containing protein</fullName>
    </submittedName>
</protein>
<sequence length="718" mass="82078">MKNIFKIYYLDIKNIITNWVLLVVVLGLIILPSLYAWFNIKSSWDPYGKTSGISIAVVNKDKGATFKEKSIDIGKELVNNLKTNKKIGWKFVDYNEAQEGVKYGRYYASIVVPEDFSQKILTIVEDNPEKPDLIYSVNEKINAIAPKITDKGITNVQAELTKTFVETVNGIIFNLFNKLGIEIEKSKPKLKDMMNIIFYIDKKSPEINKAIDKVQKGALTLREFIDEINVNMPSIEDVLEISNDISVKSKSFLQKSKDTFKKVSPFIKDDLIVIKDVLSTSKKILPGTIDYITNNKSNIKEKLIKVKGNLNFVVDKIEDIEKILTSMNKKENNYNINKFKGDISLIQDKIKYKTTIIDKIIQIINKGENPSLDLLKRLDSESDEINDLLDKSIKNYDSKIAPSINKLADNLIKVADETLVITKEINKDLPEIKKIINNVKNDSIKGKKYMDTLKKKLPYIQLDIHKLSDKLKELNDDEKLNEMIELLKNNAKKESEFIANPINIKENRMFPIPNYGSAMAPFFTVLSLWVGALILVSLISVDVKDLENRFTYRQCYLGRYLTFMTIAVFQSLVVSLGDIYLLGVYNTNNLMFVLFSVFISIVFSMIVYTLVSIFGNIGKALSIILLVLQISASGGTFPIEVTPAFFQAINPFLPFTYAITCIREISGGIIWNILYYNFLILLIYFILFFIMGILFKENVNKIREKFIHKLREGNLIEH</sequence>
<comment type="caution">
    <text evidence="7">The sequence shown here is derived from an EMBL/GenBank/DDBJ whole genome shotgun (WGS) entry which is preliminary data.</text>
</comment>
<dbReference type="EMBL" id="BAAACG010000019">
    <property type="protein sequence ID" value="GAA0747199.1"/>
    <property type="molecule type" value="Genomic_DNA"/>
</dbReference>
<feature type="transmembrane region" description="Helical" evidence="5">
    <location>
        <begin position="590"/>
        <end position="611"/>
    </location>
</feature>
<evidence type="ECO:0000313" key="7">
    <source>
        <dbReference type="EMBL" id="GAA0747199.1"/>
    </source>
</evidence>
<keyword evidence="4 5" id="KW-0472">Membrane</keyword>
<dbReference type="InterPro" id="IPR051328">
    <property type="entry name" value="T7SS_ABC-Transporter"/>
</dbReference>
<dbReference type="Pfam" id="PF12698">
    <property type="entry name" value="ABC2_membrane_3"/>
    <property type="match status" value="2"/>
</dbReference>
<evidence type="ECO:0000259" key="6">
    <source>
        <dbReference type="Pfam" id="PF12698"/>
    </source>
</evidence>
<feature type="domain" description="ABC-2 type transporter transmembrane" evidence="6">
    <location>
        <begin position="385"/>
        <end position="694"/>
    </location>
</feature>
<dbReference type="InterPro" id="IPR017501">
    <property type="entry name" value="Phage_infect_YhgE_C"/>
</dbReference>
<dbReference type="InterPro" id="IPR017500">
    <property type="entry name" value="Phage_infect_YhgE_N"/>
</dbReference>
<accession>A0ABN1JV04</accession>